<dbReference type="Proteomes" id="UP000031631">
    <property type="component" value="Chromosome"/>
</dbReference>
<organism evidence="2 3">
    <name type="scientific">Thiolapillus brandeum</name>
    <dbReference type="NCBI Taxonomy" id="1076588"/>
    <lineage>
        <taxon>Bacteria</taxon>
        <taxon>Pseudomonadati</taxon>
        <taxon>Pseudomonadota</taxon>
        <taxon>Gammaproteobacteria</taxon>
        <taxon>Chromatiales</taxon>
        <taxon>Sedimenticolaceae</taxon>
        <taxon>Thiolapillus</taxon>
    </lineage>
</organism>
<evidence type="ECO:0000256" key="1">
    <source>
        <dbReference type="SAM" id="Phobius"/>
    </source>
</evidence>
<gene>
    <name evidence="2" type="ORF">TBH_C2722</name>
</gene>
<protein>
    <recommendedName>
        <fullName evidence="4">DUF4760 domain-containing protein</fullName>
    </recommendedName>
</protein>
<keyword evidence="1" id="KW-0472">Membrane</keyword>
<evidence type="ECO:0000313" key="3">
    <source>
        <dbReference type="Proteomes" id="UP000031631"/>
    </source>
</evidence>
<evidence type="ECO:0000313" key="2">
    <source>
        <dbReference type="EMBL" id="BAO45624.1"/>
    </source>
</evidence>
<sequence length="183" mass="21459">MEEKHWIEYVSAVGSIATPILVLLLTAVGWKYRKSFERKIELEEKLRKDRIGIYNSILEPFIILLMTDAAWQSDKKNKNKDKNVLATSQMLSLEYRKLAFQLSLIGNDAVVRSYNDLMQYFYNHADETETPSNDKLREMMSLLGNFLLEIRRSMGNETTKLDNWSMLEWFMTDARKLRHGNLA</sequence>
<feature type="transmembrane region" description="Helical" evidence="1">
    <location>
        <begin position="6"/>
        <end position="30"/>
    </location>
</feature>
<dbReference type="RefSeq" id="WP_041069509.1">
    <property type="nucleotide sequence ID" value="NZ_AP012273.1"/>
</dbReference>
<evidence type="ECO:0008006" key="4">
    <source>
        <dbReference type="Google" id="ProtNLM"/>
    </source>
</evidence>
<name>A0A7U6JIK1_9GAMM</name>
<reference evidence="2 3" key="1">
    <citation type="journal article" date="2014" name="PLoS ONE">
        <title>Physiological and genomic features of a novel sulfur-oxidizing gammaproteobacterium belonging to a previously uncultivated symbiotic lineage isolated from a hydrothermal vent.</title>
        <authorList>
            <person name="Nunoura T."/>
            <person name="Takaki Y."/>
            <person name="Kazama H."/>
            <person name="Kakuta J."/>
            <person name="Shimamura S."/>
            <person name="Makita H."/>
            <person name="Hirai M."/>
            <person name="Miyazaki M."/>
            <person name="Takai K."/>
        </authorList>
    </citation>
    <scope>NUCLEOTIDE SEQUENCE [LARGE SCALE GENOMIC DNA]</scope>
    <source>
        <strain evidence="2 3">Hiromi1</strain>
    </source>
</reference>
<accession>A0A7U6JIK1</accession>
<dbReference type="KEGG" id="tbn:TBH_C2722"/>
<keyword evidence="1" id="KW-1133">Transmembrane helix</keyword>
<proteinExistence type="predicted"/>
<keyword evidence="3" id="KW-1185">Reference proteome</keyword>
<keyword evidence="1" id="KW-0812">Transmembrane</keyword>
<dbReference type="EMBL" id="AP012273">
    <property type="protein sequence ID" value="BAO45624.1"/>
    <property type="molecule type" value="Genomic_DNA"/>
</dbReference>
<dbReference type="OrthoDB" id="6402399at2"/>
<dbReference type="AlphaFoldDB" id="A0A7U6JIK1"/>